<dbReference type="FunFam" id="1.10.10.10:FF:000337">
    <property type="entry name" value="Methylated-DNA--protein-cysteine methyltransferase"/>
    <property type="match status" value="1"/>
</dbReference>
<evidence type="ECO:0000313" key="12">
    <source>
        <dbReference type="Proteomes" id="UP000050465"/>
    </source>
</evidence>
<reference evidence="11 12" key="1">
    <citation type="submission" date="2015-09" db="EMBL/GenBank/DDBJ databases">
        <title>Identification and resolution of microdiversity through metagenomic sequencing of parallel consortia.</title>
        <authorList>
            <person name="Nelson W.C."/>
            <person name="Romine M.F."/>
            <person name="Lindemann S.R."/>
        </authorList>
    </citation>
    <scope>NUCLEOTIDE SEQUENCE [LARGE SCALE GENOMIC DNA]</scope>
    <source>
        <strain evidence="11">Ana</strain>
    </source>
</reference>
<comment type="miscellaneous">
    <text evidence="8">This enzyme catalyzes only one turnover and therefore is not strictly catalytic. According to one definition, an enzyme is a biocatalyst that acts repeatedly and over many reaction cycles.</text>
</comment>
<dbReference type="CDD" id="cd06445">
    <property type="entry name" value="ATase"/>
    <property type="match status" value="1"/>
</dbReference>
<dbReference type="InterPro" id="IPR023546">
    <property type="entry name" value="MGMT"/>
</dbReference>
<evidence type="ECO:0000259" key="10">
    <source>
        <dbReference type="Pfam" id="PF02870"/>
    </source>
</evidence>
<evidence type="ECO:0000256" key="3">
    <source>
        <dbReference type="ARBA" id="ARBA00022603"/>
    </source>
</evidence>
<dbReference type="Proteomes" id="UP000050465">
    <property type="component" value="Unassembled WGS sequence"/>
</dbReference>
<keyword evidence="2 8" id="KW-0963">Cytoplasm</keyword>
<evidence type="ECO:0000256" key="2">
    <source>
        <dbReference type="ARBA" id="ARBA00022490"/>
    </source>
</evidence>
<dbReference type="Pfam" id="PF01035">
    <property type="entry name" value="DNA_binding_1"/>
    <property type="match status" value="1"/>
</dbReference>
<dbReference type="SUPFAM" id="SSF53155">
    <property type="entry name" value="Methylated DNA-protein cysteine methyltransferase domain"/>
    <property type="match status" value="1"/>
</dbReference>
<name>A0A0P7ZVV7_9CYAN</name>
<dbReference type="Gene3D" id="3.30.160.70">
    <property type="entry name" value="Methylated DNA-protein cysteine methyltransferase domain"/>
    <property type="match status" value="1"/>
</dbReference>
<evidence type="ECO:0000256" key="7">
    <source>
        <dbReference type="ARBA" id="ARBA00049348"/>
    </source>
</evidence>
<evidence type="ECO:0000256" key="6">
    <source>
        <dbReference type="ARBA" id="ARBA00023204"/>
    </source>
</evidence>
<dbReference type="HAMAP" id="MF_00772">
    <property type="entry name" value="OGT"/>
    <property type="match status" value="1"/>
</dbReference>
<comment type="subcellular location">
    <subcellularLocation>
        <location evidence="8">Cytoplasm</location>
    </subcellularLocation>
</comment>
<keyword evidence="6 8" id="KW-0234">DNA repair</keyword>
<dbReference type="Pfam" id="PF02870">
    <property type="entry name" value="Methyltransf_1N"/>
    <property type="match status" value="1"/>
</dbReference>
<organism evidence="11 12">
    <name type="scientific">Phormidesmis priestleyi Ana</name>
    <dbReference type="NCBI Taxonomy" id="1666911"/>
    <lineage>
        <taxon>Bacteria</taxon>
        <taxon>Bacillati</taxon>
        <taxon>Cyanobacteriota</taxon>
        <taxon>Cyanophyceae</taxon>
        <taxon>Leptolyngbyales</taxon>
        <taxon>Leptolyngbyaceae</taxon>
        <taxon>Phormidesmis</taxon>
    </lineage>
</organism>
<feature type="active site" description="Nucleophile; methyl group acceptor" evidence="8">
    <location>
        <position position="138"/>
    </location>
</feature>
<dbReference type="PROSITE" id="PS00374">
    <property type="entry name" value="MGMT"/>
    <property type="match status" value="1"/>
</dbReference>
<dbReference type="InterPro" id="IPR001497">
    <property type="entry name" value="MethylDNA_cys_MeTrfase_AS"/>
</dbReference>
<dbReference type="GO" id="GO:0006307">
    <property type="term" value="P:DNA alkylation repair"/>
    <property type="evidence" value="ECO:0007669"/>
    <property type="project" value="UniProtKB-UniRule"/>
</dbReference>
<dbReference type="STRING" id="1666911.HLUCCA11_01605"/>
<evidence type="ECO:0000256" key="8">
    <source>
        <dbReference type="HAMAP-Rule" id="MF_00772"/>
    </source>
</evidence>
<sequence>MVCFRKICMTYYSWIESPLVPLMLTAGRDLCLTGLYLKGQKHFPQPTPDWQESTDLDIFNETQKQLIEYFAHQRQCFDLPINPHGTDFQKQVWQRLPHIPFGKTISYGELAQQIGQPGAARAVGAANGRNPLSIIVPCHRVIARNGKLTGYAGGLDQKQWLLAHEARLD</sequence>
<comment type="catalytic activity">
    <reaction evidence="7 8">
        <text>a 6-O-methyl-2'-deoxyguanosine in DNA + L-cysteinyl-[protein] = S-methyl-L-cysteinyl-[protein] + a 2'-deoxyguanosine in DNA</text>
        <dbReference type="Rhea" id="RHEA:24000"/>
        <dbReference type="Rhea" id="RHEA-COMP:10131"/>
        <dbReference type="Rhea" id="RHEA-COMP:10132"/>
        <dbReference type="Rhea" id="RHEA-COMP:11367"/>
        <dbReference type="Rhea" id="RHEA-COMP:11368"/>
        <dbReference type="ChEBI" id="CHEBI:29950"/>
        <dbReference type="ChEBI" id="CHEBI:82612"/>
        <dbReference type="ChEBI" id="CHEBI:85445"/>
        <dbReference type="ChEBI" id="CHEBI:85448"/>
        <dbReference type="EC" id="2.1.1.63"/>
    </reaction>
</comment>
<dbReference type="GO" id="GO:0032259">
    <property type="term" value="P:methylation"/>
    <property type="evidence" value="ECO:0007669"/>
    <property type="project" value="UniProtKB-KW"/>
</dbReference>
<proteinExistence type="inferred from homology"/>
<dbReference type="GO" id="GO:0003908">
    <property type="term" value="F:methylated-DNA-[protein]-cysteine S-methyltransferase activity"/>
    <property type="evidence" value="ECO:0007669"/>
    <property type="project" value="UniProtKB-UniRule"/>
</dbReference>
<dbReference type="NCBIfam" id="TIGR00589">
    <property type="entry name" value="ogt"/>
    <property type="match status" value="1"/>
</dbReference>
<dbReference type="AlphaFoldDB" id="A0A0P7ZVV7"/>
<dbReference type="EMBL" id="LJZR01000001">
    <property type="protein sequence ID" value="KPQ37780.1"/>
    <property type="molecule type" value="Genomic_DNA"/>
</dbReference>
<comment type="function">
    <text evidence="8">Involved in the cellular defense against the biological effects of O6-methylguanine (O6-MeG) and O4-methylthymine (O4-MeT) in DNA. Repairs the methylated nucleobase in DNA by stoichiometrically transferring the methyl group to a cysteine residue in the enzyme. This is a suicide reaction: the enzyme is irreversibly inactivated.</text>
</comment>
<dbReference type="InterPro" id="IPR036631">
    <property type="entry name" value="MGMT_N_sf"/>
</dbReference>
<dbReference type="InterPro" id="IPR036388">
    <property type="entry name" value="WH-like_DNA-bd_sf"/>
</dbReference>
<dbReference type="PATRIC" id="fig|1666911.3.peg.2730"/>
<dbReference type="InterPro" id="IPR008332">
    <property type="entry name" value="MethylG_MeTrfase_N"/>
</dbReference>
<accession>A0A0P7ZVV7</accession>
<dbReference type="PANTHER" id="PTHR10815">
    <property type="entry name" value="METHYLATED-DNA--PROTEIN-CYSTEINE METHYLTRANSFERASE"/>
    <property type="match status" value="1"/>
</dbReference>
<keyword evidence="4 8" id="KW-0808">Transferase</keyword>
<feature type="domain" description="Methylguanine DNA methyltransferase ribonuclease-like" evidence="10">
    <location>
        <begin position="11"/>
        <end position="82"/>
    </location>
</feature>
<dbReference type="InterPro" id="IPR036217">
    <property type="entry name" value="MethylDNA_cys_MeTrfase_DNAb"/>
</dbReference>
<evidence type="ECO:0000256" key="4">
    <source>
        <dbReference type="ARBA" id="ARBA00022679"/>
    </source>
</evidence>
<dbReference type="EC" id="2.1.1.63" evidence="8"/>
<evidence type="ECO:0000256" key="1">
    <source>
        <dbReference type="ARBA" id="ARBA00001286"/>
    </source>
</evidence>
<evidence type="ECO:0000256" key="5">
    <source>
        <dbReference type="ARBA" id="ARBA00022763"/>
    </source>
</evidence>
<dbReference type="PANTHER" id="PTHR10815:SF5">
    <property type="entry name" value="METHYLATED-DNA--PROTEIN-CYSTEINE METHYLTRANSFERASE"/>
    <property type="match status" value="1"/>
</dbReference>
<dbReference type="Gene3D" id="1.10.10.10">
    <property type="entry name" value="Winged helix-like DNA-binding domain superfamily/Winged helix DNA-binding domain"/>
    <property type="match status" value="1"/>
</dbReference>
<comment type="catalytic activity">
    <reaction evidence="1 8">
        <text>a 4-O-methyl-thymidine in DNA + L-cysteinyl-[protein] = a thymidine in DNA + S-methyl-L-cysteinyl-[protein]</text>
        <dbReference type="Rhea" id="RHEA:53428"/>
        <dbReference type="Rhea" id="RHEA-COMP:10131"/>
        <dbReference type="Rhea" id="RHEA-COMP:10132"/>
        <dbReference type="Rhea" id="RHEA-COMP:13555"/>
        <dbReference type="Rhea" id="RHEA-COMP:13556"/>
        <dbReference type="ChEBI" id="CHEBI:29950"/>
        <dbReference type="ChEBI" id="CHEBI:82612"/>
        <dbReference type="ChEBI" id="CHEBI:137386"/>
        <dbReference type="ChEBI" id="CHEBI:137387"/>
        <dbReference type="EC" id="2.1.1.63"/>
    </reaction>
</comment>
<keyword evidence="3 8" id="KW-0489">Methyltransferase</keyword>
<comment type="similarity">
    <text evidence="8">Belongs to the MGMT family.</text>
</comment>
<dbReference type="GO" id="GO:0005737">
    <property type="term" value="C:cytoplasm"/>
    <property type="evidence" value="ECO:0007669"/>
    <property type="project" value="UniProtKB-SubCell"/>
</dbReference>
<keyword evidence="5 8" id="KW-0227">DNA damage</keyword>
<protein>
    <recommendedName>
        <fullName evidence="8">Methylated-DNA--protein-cysteine methyltransferase</fullName>
        <ecNumber evidence="8">2.1.1.63</ecNumber>
    </recommendedName>
    <alternativeName>
        <fullName evidence="8">6-O-methylguanine-DNA methyltransferase</fullName>
        <shortName evidence="8">MGMT</shortName>
    </alternativeName>
    <alternativeName>
        <fullName evidence="8">O-6-methylguanine-DNA-alkyltransferase</fullName>
    </alternativeName>
</protein>
<gene>
    <name evidence="11" type="primary">ogt</name>
    <name evidence="11" type="ORF">HLUCCA11_01605</name>
</gene>
<comment type="caution">
    <text evidence="11">The sequence shown here is derived from an EMBL/GenBank/DDBJ whole genome shotgun (WGS) entry which is preliminary data.</text>
</comment>
<feature type="domain" description="Methylated-DNA-[protein]-cysteine S-methyltransferase DNA binding" evidence="9">
    <location>
        <begin position="87"/>
        <end position="166"/>
    </location>
</feature>
<dbReference type="SUPFAM" id="SSF46767">
    <property type="entry name" value="Methylated DNA-protein cysteine methyltransferase, C-terminal domain"/>
    <property type="match status" value="1"/>
</dbReference>
<evidence type="ECO:0000259" key="9">
    <source>
        <dbReference type="Pfam" id="PF01035"/>
    </source>
</evidence>
<evidence type="ECO:0000313" key="11">
    <source>
        <dbReference type="EMBL" id="KPQ37780.1"/>
    </source>
</evidence>
<dbReference type="InterPro" id="IPR014048">
    <property type="entry name" value="MethylDNA_cys_MeTrfase_DNA-bd"/>
</dbReference>